<dbReference type="GO" id="GO:0006357">
    <property type="term" value="P:regulation of transcription by RNA polymerase II"/>
    <property type="evidence" value="ECO:0007669"/>
    <property type="project" value="InterPro"/>
</dbReference>
<comment type="subcellular location">
    <subcellularLocation>
        <location evidence="1">Nucleus</location>
    </subcellularLocation>
</comment>
<keyword evidence="5" id="KW-0539">Nucleus</keyword>
<evidence type="ECO:0000256" key="6">
    <source>
        <dbReference type="SAM" id="MobiDB-lite"/>
    </source>
</evidence>
<accession>S3CFE4</accession>
<evidence type="ECO:0000313" key="7">
    <source>
        <dbReference type="EMBL" id="EPE10841.1"/>
    </source>
</evidence>
<dbReference type="GO" id="GO:0003712">
    <property type="term" value="F:transcription coregulator activity"/>
    <property type="evidence" value="ECO:0007669"/>
    <property type="project" value="InterPro"/>
</dbReference>
<evidence type="ECO:0000313" key="8">
    <source>
        <dbReference type="Proteomes" id="UP000016923"/>
    </source>
</evidence>
<comment type="similarity">
    <text evidence="2">Belongs to the Mediator complex subunit 22 family.</text>
</comment>
<dbReference type="InterPro" id="IPR009332">
    <property type="entry name" value="Med22"/>
</dbReference>
<feature type="compositionally biased region" description="Low complexity" evidence="6">
    <location>
        <begin position="140"/>
        <end position="157"/>
    </location>
</feature>
<keyword evidence="4" id="KW-0804">Transcription</keyword>
<protein>
    <submittedName>
        <fullName evidence="7">Metacaspase</fullName>
    </submittedName>
</protein>
<name>S3CFE4_OPHP1</name>
<feature type="region of interest" description="Disordered" evidence="6">
    <location>
        <begin position="133"/>
        <end position="174"/>
    </location>
</feature>
<keyword evidence="3" id="KW-0805">Transcription regulation</keyword>
<reference evidence="7 8" key="1">
    <citation type="journal article" date="2013" name="BMC Genomics">
        <title>The genome and transcriptome of the pine saprophyte Ophiostoma piceae, and a comparison with the bark beetle-associated pine pathogen Grosmannia clavigera.</title>
        <authorList>
            <person name="Haridas S."/>
            <person name="Wang Y."/>
            <person name="Lim L."/>
            <person name="Massoumi Alamouti S."/>
            <person name="Jackman S."/>
            <person name="Docking R."/>
            <person name="Robertson G."/>
            <person name="Birol I."/>
            <person name="Bohlmann J."/>
            <person name="Breuil C."/>
        </authorList>
    </citation>
    <scope>NUCLEOTIDE SEQUENCE [LARGE SCALE GENOMIC DNA]</scope>
    <source>
        <strain evidence="7 8">UAMH 11346</strain>
    </source>
</reference>
<keyword evidence="8" id="KW-1185">Reference proteome</keyword>
<gene>
    <name evidence="7" type="ORF">F503_05936</name>
</gene>
<evidence type="ECO:0000256" key="4">
    <source>
        <dbReference type="ARBA" id="ARBA00023163"/>
    </source>
</evidence>
<dbReference type="EMBL" id="KE148146">
    <property type="protein sequence ID" value="EPE10841.1"/>
    <property type="molecule type" value="Genomic_DNA"/>
</dbReference>
<evidence type="ECO:0000256" key="2">
    <source>
        <dbReference type="ARBA" id="ARBA00005942"/>
    </source>
</evidence>
<dbReference type="HOGENOM" id="CLU_1504398_0_0_1"/>
<dbReference type="GO" id="GO:0016592">
    <property type="term" value="C:mediator complex"/>
    <property type="evidence" value="ECO:0007669"/>
    <property type="project" value="InterPro"/>
</dbReference>
<dbReference type="VEuPathDB" id="FungiDB:F503_05936"/>
<dbReference type="AlphaFoldDB" id="S3CFE4"/>
<proteinExistence type="inferred from homology"/>
<dbReference type="OMA" id="YRDLMNC"/>
<evidence type="ECO:0000256" key="5">
    <source>
        <dbReference type="ARBA" id="ARBA00023242"/>
    </source>
</evidence>
<dbReference type="Pfam" id="PF06179">
    <property type="entry name" value="Med22"/>
    <property type="match status" value="1"/>
</dbReference>
<dbReference type="STRING" id="1262450.S3CFE4"/>
<organism evidence="7 8">
    <name type="scientific">Ophiostoma piceae (strain UAMH 11346)</name>
    <name type="common">Sap stain fungus</name>
    <dbReference type="NCBI Taxonomy" id="1262450"/>
    <lineage>
        <taxon>Eukaryota</taxon>
        <taxon>Fungi</taxon>
        <taxon>Dikarya</taxon>
        <taxon>Ascomycota</taxon>
        <taxon>Pezizomycotina</taxon>
        <taxon>Sordariomycetes</taxon>
        <taxon>Sordariomycetidae</taxon>
        <taxon>Ophiostomatales</taxon>
        <taxon>Ophiostomataceae</taxon>
        <taxon>Ophiostoma</taxon>
    </lineage>
</organism>
<dbReference type="Proteomes" id="UP000016923">
    <property type="component" value="Unassembled WGS sequence"/>
</dbReference>
<dbReference type="OrthoDB" id="203279at2759"/>
<evidence type="ECO:0000256" key="1">
    <source>
        <dbReference type="ARBA" id="ARBA00004123"/>
    </source>
</evidence>
<dbReference type="eggNOG" id="ENOG502RVZ6">
    <property type="taxonomic scope" value="Eukaryota"/>
</dbReference>
<sequence>MDAGNEDTAGQTNLMDREARYVADVLRDIRSLVIASTSRPRNSTTAGDAAANGQRIEMLVGQMVSKLENLLSLSHQIRQLLVIGPLRKPGEGDAQAEANIKQHVQVLTAAMSGLIESSRQELLGAYGTYQLTPTGGTPMAAPGQQSGAGAQAGAQSQIRQPPPLGDSQQAAPGA</sequence>
<evidence type="ECO:0000256" key="3">
    <source>
        <dbReference type="ARBA" id="ARBA00023015"/>
    </source>
</evidence>